<accession>K8W4T7</accession>
<evidence type="ECO:0000313" key="3">
    <source>
        <dbReference type="Proteomes" id="UP000010290"/>
    </source>
</evidence>
<sequence>MSELTLKISVDTTDLDKVEAQLKRINGLLVSTGMKKPASGGFAADISVFKPKGCLEPVFGMSLGATLINEAFIQKCDLGETIRKAAKKGAEEGAKQAKLEITTGINDKPEQQSAIAELDFERGEAKFSGVIVSDEIQASAESVLDNVKAAALIEKHQTNYEELRREIDQRFSELQSQITSTRLASASEVDMLSARVSALDSSIADINSTMATSMNALREEIAQARSGW</sequence>
<gene>
    <name evidence="2" type="ORF">OO7_11114</name>
</gene>
<evidence type="ECO:0000256" key="1">
    <source>
        <dbReference type="SAM" id="Coils"/>
    </source>
</evidence>
<feature type="coiled-coil region" evidence="1">
    <location>
        <begin position="146"/>
        <end position="173"/>
    </location>
</feature>
<dbReference type="PATRIC" id="fig|1141660.3.peg.2216"/>
<dbReference type="HOGENOM" id="CLU_1213961_0_0_6"/>
<dbReference type="EMBL" id="AKKN01000010">
    <property type="protein sequence ID" value="EKT55529.1"/>
    <property type="molecule type" value="Genomic_DNA"/>
</dbReference>
<evidence type="ECO:0000313" key="2">
    <source>
        <dbReference type="EMBL" id="EKT55529.1"/>
    </source>
</evidence>
<keyword evidence="1" id="KW-0175">Coiled coil</keyword>
<dbReference type="Proteomes" id="UP000010290">
    <property type="component" value="Chromosome"/>
</dbReference>
<comment type="caution">
    <text evidence="2">The sequence shown here is derived from an EMBL/GenBank/DDBJ whole genome shotgun (WGS) entry which is preliminary data.</text>
</comment>
<name>K8W4T7_9GAMM</name>
<dbReference type="AlphaFoldDB" id="K8W4T7"/>
<protein>
    <submittedName>
        <fullName evidence="2">Uncharacterized protein</fullName>
    </submittedName>
</protein>
<dbReference type="OrthoDB" id="6465873at2"/>
<proteinExistence type="predicted"/>
<keyword evidence="3" id="KW-1185">Reference proteome</keyword>
<organism evidence="2 3">
    <name type="scientific">Providencia sneebia DSM 19967</name>
    <dbReference type="NCBI Taxonomy" id="1141660"/>
    <lineage>
        <taxon>Bacteria</taxon>
        <taxon>Pseudomonadati</taxon>
        <taxon>Pseudomonadota</taxon>
        <taxon>Gammaproteobacteria</taxon>
        <taxon>Enterobacterales</taxon>
        <taxon>Morganellaceae</taxon>
        <taxon>Providencia</taxon>
    </lineage>
</organism>
<dbReference type="RefSeq" id="WP_008916027.1">
    <property type="nucleotide sequence ID" value="NZ_CM001773.1"/>
</dbReference>
<reference evidence="2 3" key="1">
    <citation type="journal article" date="2012" name="BMC Genomics">
        <title>Comparative genomics of bacteria in the genus Providencia isolated from wild Drosophila melanogaster.</title>
        <authorList>
            <person name="Galac M.R."/>
            <person name="Lazzaro B.P."/>
        </authorList>
    </citation>
    <scope>NUCLEOTIDE SEQUENCE [LARGE SCALE GENOMIC DNA]</scope>
    <source>
        <strain evidence="2 3">DSM 19967</strain>
    </source>
</reference>